<feature type="transmembrane region" description="Helical" evidence="1">
    <location>
        <begin position="42"/>
        <end position="61"/>
    </location>
</feature>
<dbReference type="RefSeq" id="WP_377982768.1">
    <property type="nucleotide sequence ID" value="NZ_JBBKXZ010000001.1"/>
</dbReference>
<protein>
    <recommendedName>
        <fullName evidence="4">DUF4199 domain-containing protein</fullName>
    </recommendedName>
</protein>
<name>A0ABW6DDT4_9BACT</name>
<comment type="caution">
    <text evidence="2">The sequence shown here is derived from an EMBL/GenBank/DDBJ whole genome shotgun (WGS) entry which is preliminary data.</text>
</comment>
<keyword evidence="1" id="KW-0472">Membrane</keyword>
<evidence type="ECO:0000313" key="3">
    <source>
        <dbReference type="Proteomes" id="UP001598138"/>
    </source>
</evidence>
<evidence type="ECO:0008006" key="4">
    <source>
        <dbReference type="Google" id="ProtNLM"/>
    </source>
</evidence>
<dbReference type="EMBL" id="JBBKXZ010000001">
    <property type="protein sequence ID" value="MFD3393889.1"/>
    <property type="molecule type" value="Genomic_DNA"/>
</dbReference>
<keyword evidence="3" id="KW-1185">Reference proteome</keyword>
<keyword evidence="1" id="KW-0812">Transmembrane</keyword>
<feature type="transmembrane region" description="Helical" evidence="1">
    <location>
        <begin position="73"/>
        <end position="96"/>
    </location>
</feature>
<sequence length="172" mass="19279">MKNFIAQLPRLTLVSLMTLLLLLLYSYVFQANGIIPLGGKKAPNYVFLLIGQVLLARLFVGKNRGSSVHFLQLFGFQYVYVFMTAALSAISLYYFYQSPMGISWLQEYVAGSLQELVQYQQAIVKQEGAAYFAQLQEGIRGIDAGSIAKDDLSQKLALAFLPNLLISLYFKQ</sequence>
<proteinExistence type="predicted"/>
<dbReference type="Proteomes" id="UP001598138">
    <property type="component" value="Unassembled WGS sequence"/>
</dbReference>
<accession>A0ABW6DDT4</accession>
<organism evidence="2 3">
    <name type="scientific">Aquirufa avitistagni</name>
    <dbReference type="NCBI Taxonomy" id="3104728"/>
    <lineage>
        <taxon>Bacteria</taxon>
        <taxon>Pseudomonadati</taxon>
        <taxon>Bacteroidota</taxon>
        <taxon>Cytophagia</taxon>
        <taxon>Cytophagales</taxon>
        <taxon>Flectobacillaceae</taxon>
        <taxon>Aquirufa</taxon>
    </lineage>
</organism>
<evidence type="ECO:0000313" key="2">
    <source>
        <dbReference type="EMBL" id="MFD3393889.1"/>
    </source>
</evidence>
<evidence type="ECO:0000256" key="1">
    <source>
        <dbReference type="SAM" id="Phobius"/>
    </source>
</evidence>
<gene>
    <name evidence="2" type="ORF">U0R10_04590</name>
</gene>
<keyword evidence="1" id="KW-1133">Transmembrane helix</keyword>
<reference evidence="2 3" key="1">
    <citation type="submission" date="2024-03" db="EMBL/GenBank/DDBJ databases">
        <title>Aquirufa genome sequencing.</title>
        <authorList>
            <person name="Pitt A."/>
            <person name="Hahn M.W."/>
        </authorList>
    </citation>
    <scope>NUCLEOTIDE SEQUENCE [LARGE SCALE GENOMIC DNA]</scope>
    <source>
        <strain evidence="2 3">OSTEICH-129V</strain>
    </source>
</reference>